<dbReference type="GO" id="GO:0016740">
    <property type="term" value="F:transferase activity"/>
    <property type="evidence" value="ECO:0007669"/>
    <property type="project" value="UniProtKB-KW"/>
</dbReference>
<sequence>MSVGLSHITLITADLDRMQALVETVLKGRCVYDSGKDTFSLSEERFFLVGDIWLATMKGAPLTERSYNHIAFQIDEDEFDDRQTRILSLGLELRPPRPRVEGEGRSLYFYGPDNHLFELHTGTLEQRLRRYAEGRRAT</sequence>
<dbReference type="PANTHER" id="PTHR36113">
    <property type="entry name" value="LYASE, PUTATIVE-RELATED-RELATED"/>
    <property type="match status" value="1"/>
</dbReference>
<dbReference type="AlphaFoldDB" id="A0A6I6IT67"/>
<dbReference type="KEGG" id="rom:EI983_14420"/>
<evidence type="ECO:0000259" key="2">
    <source>
        <dbReference type="PROSITE" id="PS51819"/>
    </source>
</evidence>
<dbReference type="Pfam" id="PF00903">
    <property type="entry name" value="Glyoxalase"/>
    <property type="match status" value="1"/>
</dbReference>
<dbReference type="InterPro" id="IPR004360">
    <property type="entry name" value="Glyas_Fos-R_dOase_dom"/>
</dbReference>
<dbReference type="EMBL" id="CP034348">
    <property type="protein sequence ID" value="QGX99392.1"/>
    <property type="molecule type" value="Genomic_DNA"/>
</dbReference>
<dbReference type="GO" id="GO:0046872">
    <property type="term" value="F:metal ion binding"/>
    <property type="evidence" value="ECO:0007669"/>
    <property type="project" value="UniProtKB-KW"/>
</dbReference>
<dbReference type="PROSITE" id="PS51819">
    <property type="entry name" value="VOC"/>
    <property type="match status" value="1"/>
</dbReference>
<gene>
    <name evidence="3" type="primary">fosX</name>
    <name evidence="3" type="ORF">EI983_14420</name>
</gene>
<dbReference type="InterPro" id="IPR029068">
    <property type="entry name" value="Glyas_Bleomycin-R_OHBP_Dase"/>
</dbReference>
<evidence type="ECO:0000313" key="4">
    <source>
        <dbReference type="Proteomes" id="UP000428330"/>
    </source>
</evidence>
<dbReference type="NCBIfam" id="NF000222">
    <property type="entry name" value="FosX"/>
    <property type="match status" value="1"/>
</dbReference>
<keyword evidence="1" id="KW-0479">Metal-binding</keyword>
<accession>A0A6I6IT67</accession>
<reference evidence="4" key="1">
    <citation type="submission" date="2018-12" db="EMBL/GenBank/DDBJ databases">
        <title>Complete genome sequence of Roseovarius sp. MME-070.</title>
        <authorList>
            <person name="Nam Y.-D."/>
            <person name="Kang J."/>
            <person name="Chung W.-H."/>
            <person name="Park Y.S."/>
        </authorList>
    </citation>
    <scope>NUCLEOTIDE SEQUENCE [LARGE SCALE GENOMIC DNA]</scope>
    <source>
        <strain evidence="4">MME-070</strain>
    </source>
</reference>
<dbReference type="Proteomes" id="UP000428330">
    <property type="component" value="Chromosome"/>
</dbReference>
<dbReference type="InterPro" id="IPR037523">
    <property type="entry name" value="VOC_core"/>
</dbReference>
<protein>
    <submittedName>
        <fullName evidence="3">FosX/FosE/FosI family fosfomycin resistance thiol transferase</fullName>
    </submittedName>
</protein>
<keyword evidence="4" id="KW-1185">Reference proteome</keyword>
<dbReference type="Gene3D" id="3.10.180.10">
    <property type="entry name" value="2,3-Dihydroxybiphenyl 1,2-Dioxygenase, domain 1"/>
    <property type="match status" value="1"/>
</dbReference>
<proteinExistence type="predicted"/>
<name>A0A6I6IT67_9RHOB</name>
<dbReference type="RefSeq" id="WP_157708074.1">
    <property type="nucleotide sequence ID" value="NZ_CP034348.1"/>
</dbReference>
<dbReference type="PANTHER" id="PTHR36113:SF6">
    <property type="entry name" value="FOSFOMYCIN RESISTANCE PROTEIN FOSX"/>
    <property type="match status" value="1"/>
</dbReference>
<keyword evidence="3" id="KW-0808">Transferase</keyword>
<evidence type="ECO:0000256" key="1">
    <source>
        <dbReference type="ARBA" id="ARBA00022723"/>
    </source>
</evidence>
<dbReference type="InterPro" id="IPR051332">
    <property type="entry name" value="Fosfomycin_Res_Enzymes"/>
</dbReference>
<organism evidence="3 4">
    <name type="scientific">Roseovarius faecimaris</name>
    <dbReference type="NCBI Taxonomy" id="2494550"/>
    <lineage>
        <taxon>Bacteria</taxon>
        <taxon>Pseudomonadati</taxon>
        <taxon>Pseudomonadota</taxon>
        <taxon>Alphaproteobacteria</taxon>
        <taxon>Rhodobacterales</taxon>
        <taxon>Roseobacteraceae</taxon>
        <taxon>Roseovarius</taxon>
    </lineage>
</organism>
<feature type="domain" description="VOC" evidence="2">
    <location>
        <begin position="4"/>
        <end position="122"/>
    </location>
</feature>
<dbReference type="SUPFAM" id="SSF54593">
    <property type="entry name" value="Glyoxalase/Bleomycin resistance protein/Dihydroxybiphenyl dioxygenase"/>
    <property type="match status" value="1"/>
</dbReference>
<dbReference type="OrthoDB" id="9792626at2"/>
<evidence type="ECO:0000313" key="3">
    <source>
        <dbReference type="EMBL" id="QGX99392.1"/>
    </source>
</evidence>